<reference evidence="8" key="1">
    <citation type="submission" date="2013-12" db="EMBL/GenBank/DDBJ databases">
        <authorList>
            <person name="Omoto C.K."/>
            <person name="Sibley D."/>
            <person name="Venepally P."/>
            <person name="Hadjithomas M."/>
            <person name="Karamycheva S."/>
            <person name="Brunk B."/>
            <person name="Roos D."/>
            <person name="Caler E."/>
            <person name="Lorenzi H."/>
        </authorList>
    </citation>
    <scope>NUCLEOTIDE SEQUENCE</scope>
</reference>
<evidence type="ECO:0000256" key="6">
    <source>
        <dbReference type="SAM" id="MobiDB-lite"/>
    </source>
</evidence>
<dbReference type="SUPFAM" id="SSF74788">
    <property type="entry name" value="Cullin repeat-like"/>
    <property type="match status" value="1"/>
</dbReference>
<dbReference type="GO" id="GO:0031625">
    <property type="term" value="F:ubiquitin protein ligase binding"/>
    <property type="evidence" value="ECO:0007669"/>
    <property type="project" value="InterPro"/>
</dbReference>
<dbReference type="AlphaFoldDB" id="A0A023B1R0"/>
<dbReference type="InterPro" id="IPR016159">
    <property type="entry name" value="Cullin_repeat-like_dom_sf"/>
</dbReference>
<accession>A0A023B1R0</accession>
<dbReference type="OrthoDB" id="27073at2759"/>
<dbReference type="GeneID" id="22914488"/>
<dbReference type="InterPro" id="IPR059120">
    <property type="entry name" value="Cullin-like_AB"/>
</dbReference>
<dbReference type="Gene3D" id="3.30.230.130">
    <property type="entry name" value="Cullin, Chain C, Domain 2"/>
    <property type="match status" value="1"/>
</dbReference>
<dbReference type="InterPro" id="IPR036317">
    <property type="entry name" value="Cullin_homology_sf"/>
</dbReference>
<dbReference type="SUPFAM" id="SSF75632">
    <property type="entry name" value="Cullin homology domain"/>
    <property type="match status" value="1"/>
</dbReference>
<evidence type="ECO:0000256" key="1">
    <source>
        <dbReference type="ARBA" id="ARBA00006019"/>
    </source>
</evidence>
<organism evidence="8 9">
    <name type="scientific">Gregarina niphandrodes</name>
    <name type="common">Septate eugregarine</name>
    <dbReference type="NCBI Taxonomy" id="110365"/>
    <lineage>
        <taxon>Eukaryota</taxon>
        <taxon>Sar</taxon>
        <taxon>Alveolata</taxon>
        <taxon>Apicomplexa</taxon>
        <taxon>Conoidasida</taxon>
        <taxon>Gregarinasina</taxon>
        <taxon>Eugregarinorida</taxon>
        <taxon>Gregarinidae</taxon>
        <taxon>Gregarina</taxon>
    </lineage>
</organism>
<sequence length="891" mass="101054">MDTFETQWKVIQNKGIDVLINFLMKGETAYPSVIDRDGRPKTILFSNEEYSELYTLVYKMSTLQMQGYEIYRKYEETVDAFFRDCMAPALKEAAASKDPAYYLKVLADCLEKQGVFVSWLHHIFCCLDRFHVSLNGLDNLLKCSSKIWVNEYMLPEVEIILQSISTELERDRFASLEEAAGGPGSSTNESPTNESPTNESSAVVDLVELSPSNNGSGWTYKPVIDTSVMRTVIGAIVSWSAFTNEPLNRYRNTIAASSERFYRELAIAKVDVLTFKDYLQLLRKIIAEESLRTEWLLGDVGLEIQSSITDVCIIAQLQKLLSKPDGIYSMLEKDDLDNLALCYQLISRCTTKELGLMANVFETFLKDKGMLILENKLANIKNPAMKAKGIEKATPDAVPPSFMNPDVSDFHFIKSLIDYHVKYAENLASCFNNDFQFKVKFKEAFNHIMNKNVGGVHMACYICTACDKLVRRPPTGSTGLPVTQQGVVDVCNHIVALFSYISDKDLFAEIYRTQLSKRLLGAEEPPNETERLLISTFKHVCGHSYSSKIEGMLLDVSSGMGFRAEFTEFLKTQVKQDLGIHNTPDKLKKLIYEKIVISSIPGSKPVDTKMDDTKMDDTKMDDTKMDDTKMDDTKMDDTKMDDIKLDDMNHISGDDVDISVLSDPDRLCFTVQVLTSGHWPQTTALNVRIPVVIQVAQGYFKSWYNTQTVHRKLVWNNSISQAILQATFDRHYLIVCSAAQAGLLLCFNDGKTKSAEQLSDILGMDSLNTRKYLKSLYTRFALIEKVEEDIYRVAKFTSQIRRFKLPLPIDTDTSHKPSVQEDRSHSIQACLTRIMKARKEFPHQQLVAECVSQLSMFHPSVKQIKENIEVLIEKDIIARDDKDPQIYLYSA</sequence>
<feature type="region of interest" description="Disordered" evidence="6">
    <location>
        <begin position="178"/>
        <end position="201"/>
    </location>
</feature>
<dbReference type="PANTHER" id="PTHR11932">
    <property type="entry name" value="CULLIN"/>
    <property type="match status" value="1"/>
</dbReference>
<evidence type="ECO:0000256" key="4">
    <source>
        <dbReference type="PROSITE-ProRule" id="PRU00330"/>
    </source>
</evidence>
<dbReference type="EMBL" id="AFNH02000957">
    <property type="protein sequence ID" value="EZG48978.1"/>
    <property type="molecule type" value="Genomic_DNA"/>
</dbReference>
<evidence type="ECO:0000313" key="9">
    <source>
        <dbReference type="Proteomes" id="UP000019763"/>
    </source>
</evidence>
<dbReference type="FunFam" id="1.10.10.10:FF:000014">
    <property type="entry name" value="Cullin 1"/>
    <property type="match status" value="1"/>
</dbReference>
<protein>
    <submittedName>
        <fullName evidence="8">Cullin family protein</fullName>
    </submittedName>
</protein>
<dbReference type="Pfam" id="PF26557">
    <property type="entry name" value="Cullin_AB"/>
    <property type="match status" value="1"/>
</dbReference>
<dbReference type="RefSeq" id="XP_011132067.1">
    <property type="nucleotide sequence ID" value="XM_011133765.1"/>
</dbReference>
<comment type="similarity">
    <text evidence="1 4 5">Belongs to the cullin family.</text>
</comment>
<dbReference type="Gene3D" id="1.20.1310.10">
    <property type="entry name" value="Cullin Repeats"/>
    <property type="match status" value="3"/>
</dbReference>
<dbReference type="InterPro" id="IPR001373">
    <property type="entry name" value="Cullin_N"/>
</dbReference>
<comment type="caution">
    <text evidence="8">The sequence shown here is derived from an EMBL/GenBank/DDBJ whole genome shotgun (WGS) entry which is preliminary data.</text>
</comment>
<evidence type="ECO:0000313" key="8">
    <source>
        <dbReference type="EMBL" id="EZG48978.1"/>
    </source>
</evidence>
<dbReference type="InterPro" id="IPR036388">
    <property type="entry name" value="WH-like_DNA-bd_sf"/>
</dbReference>
<dbReference type="Pfam" id="PF10557">
    <property type="entry name" value="Cullin_Nedd8"/>
    <property type="match status" value="1"/>
</dbReference>
<keyword evidence="9" id="KW-1185">Reference proteome</keyword>
<name>A0A023B1R0_GRENI</name>
<evidence type="ECO:0000256" key="5">
    <source>
        <dbReference type="RuleBase" id="RU003829"/>
    </source>
</evidence>
<dbReference type="GO" id="GO:0006511">
    <property type="term" value="P:ubiquitin-dependent protein catabolic process"/>
    <property type="evidence" value="ECO:0007669"/>
    <property type="project" value="InterPro"/>
</dbReference>
<proteinExistence type="inferred from homology"/>
<dbReference type="Pfam" id="PF00888">
    <property type="entry name" value="Cullin"/>
    <property type="match status" value="1"/>
</dbReference>
<evidence type="ECO:0000256" key="2">
    <source>
        <dbReference type="ARBA" id="ARBA00022499"/>
    </source>
</evidence>
<dbReference type="InterPro" id="IPR019559">
    <property type="entry name" value="Cullin_neddylation_domain"/>
</dbReference>
<gene>
    <name evidence="8" type="ORF">GNI_128180</name>
</gene>
<dbReference type="SUPFAM" id="SSF46785">
    <property type="entry name" value="Winged helix' DNA-binding domain"/>
    <property type="match status" value="1"/>
</dbReference>
<dbReference type="Proteomes" id="UP000019763">
    <property type="component" value="Unassembled WGS sequence"/>
</dbReference>
<evidence type="ECO:0000256" key="3">
    <source>
        <dbReference type="ARBA" id="ARBA00022843"/>
    </source>
</evidence>
<dbReference type="SMART" id="SM00884">
    <property type="entry name" value="Cullin_Nedd8"/>
    <property type="match status" value="1"/>
</dbReference>
<feature type="domain" description="Cullin family profile" evidence="7">
    <location>
        <begin position="457"/>
        <end position="777"/>
    </location>
</feature>
<dbReference type="VEuPathDB" id="CryptoDB:GNI_128180"/>
<keyword evidence="3" id="KW-0832">Ubl conjugation</keyword>
<feature type="compositionally biased region" description="Polar residues" evidence="6">
    <location>
        <begin position="185"/>
        <end position="201"/>
    </location>
</feature>
<keyword evidence="2" id="KW-1017">Isopeptide bond</keyword>
<evidence type="ECO:0000259" key="7">
    <source>
        <dbReference type="PROSITE" id="PS50069"/>
    </source>
</evidence>
<dbReference type="InterPro" id="IPR036390">
    <property type="entry name" value="WH_DNA-bd_sf"/>
</dbReference>
<dbReference type="InterPro" id="IPR045093">
    <property type="entry name" value="Cullin"/>
</dbReference>
<dbReference type="eggNOG" id="KOG2166">
    <property type="taxonomic scope" value="Eukaryota"/>
</dbReference>
<dbReference type="PROSITE" id="PS50069">
    <property type="entry name" value="CULLIN_2"/>
    <property type="match status" value="1"/>
</dbReference>
<dbReference type="InterPro" id="IPR016158">
    <property type="entry name" value="Cullin_homology"/>
</dbReference>
<dbReference type="Gene3D" id="1.10.10.10">
    <property type="entry name" value="Winged helix-like DNA-binding domain superfamily/Winged helix DNA-binding domain"/>
    <property type="match status" value="1"/>
</dbReference>
<dbReference type="SMART" id="SM00182">
    <property type="entry name" value="CULLIN"/>
    <property type="match status" value="1"/>
</dbReference>